<evidence type="ECO:0000313" key="4">
    <source>
        <dbReference type="Proteomes" id="UP000419144"/>
    </source>
</evidence>
<keyword evidence="4" id="KW-1185">Reference proteome</keyword>
<reference evidence="3" key="1">
    <citation type="submission" date="2019-11" db="EMBL/GenBank/DDBJ databases">
        <title>Leishmania tarentolae CDS.</title>
        <authorList>
            <person name="Goto Y."/>
            <person name="Yamagishi J."/>
        </authorList>
    </citation>
    <scope>NUCLEOTIDE SEQUENCE [LARGE SCALE GENOMIC DNA]</scope>
    <source>
        <strain evidence="3">Parrot Tar II</strain>
    </source>
</reference>
<sequence length="305" mass="33720">MQQCRNRGTAYRAHRLVLQKLLATVLAHAHVAARHNSRVFRVCEAYHAESILVVLDRRANHHGTTSVAARRCRPVVVHSVEVLYGVSVTTCRHNLANDATLRLLREVNGGVLRMLHLHLLLSLVVAVATVVPLSDISSLVAQHDHARHLLWVVLVERLLLFLERADVQLQGDLAVLLRASNFCLDGLQLWSVGPITHSAVLHELLHTCVDLVGQRVTYARDVEREDLRRWYIAHRGGLYSGQHLDHLTLLHAAAFVIIVSIGVPHGIAAPILRLSGSVLFRRSGVVGVASRWIALTGAIVVVLIC</sequence>
<feature type="transmembrane region" description="Helical" evidence="1">
    <location>
        <begin position="111"/>
        <end position="131"/>
    </location>
</feature>
<feature type="chain" id="PRO_5024972536" evidence="2">
    <location>
        <begin position="30"/>
        <end position="305"/>
    </location>
</feature>
<dbReference type="VEuPathDB" id="TriTrypDB:LtaPh_1811431"/>
<evidence type="ECO:0000256" key="2">
    <source>
        <dbReference type="SAM" id="SignalP"/>
    </source>
</evidence>
<feature type="transmembrane region" description="Helical" evidence="1">
    <location>
        <begin position="284"/>
        <end position="304"/>
    </location>
</feature>
<dbReference type="AlphaFoldDB" id="A0A640KEW3"/>
<dbReference type="Proteomes" id="UP000419144">
    <property type="component" value="Unassembled WGS sequence"/>
</dbReference>
<gene>
    <name evidence="3" type="ORF">LtaPh_1811431</name>
</gene>
<keyword evidence="1" id="KW-0812">Transmembrane</keyword>
<feature type="signal peptide" evidence="2">
    <location>
        <begin position="1"/>
        <end position="29"/>
    </location>
</feature>
<proteinExistence type="predicted"/>
<accession>A0A640KEW3</accession>
<feature type="transmembrane region" description="Helical" evidence="1">
    <location>
        <begin position="249"/>
        <end position="272"/>
    </location>
</feature>
<name>A0A640KEW3_LEITA</name>
<dbReference type="EMBL" id="BLBS01000023">
    <property type="protein sequence ID" value="GET87828.1"/>
    <property type="molecule type" value="Genomic_DNA"/>
</dbReference>
<keyword evidence="1" id="KW-0472">Membrane</keyword>
<comment type="caution">
    <text evidence="3">The sequence shown here is derived from an EMBL/GenBank/DDBJ whole genome shotgun (WGS) entry which is preliminary data.</text>
</comment>
<evidence type="ECO:0000256" key="1">
    <source>
        <dbReference type="SAM" id="Phobius"/>
    </source>
</evidence>
<protein>
    <submittedName>
        <fullName evidence="3">Uncharacterized protein</fullName>
    </submittedName>
</protein>
<keyword evidence="2" id="KW-0732">Signal</keyword>
<evidence type="ECO:0000313" key="3">
    <source>
        <dbReference type="EMBL" id="GET87828.1"/>
    </source>
</evidence>
<organism evidence="3 4">
    <name type="scientific">Leishmania tarentolae</name>
    <name type="common">Sauroleishmania tarentolae</name>
    <dbReference type="NCBI Taxonomy" id="5689"/>
    <lineage>
        <taxon>Eukaryota</taxon>
        <taxon>Discoba</taxon>
        <taxon>Euglenozoa</taxon>
        <taxon>Kinetoplastea</taxon>
        <taxon>Metakinetoplastina</taxon>
        <taxon>Trypanosomatida</taxon>
        <taxon>Trypanosomatidae</taxon>
        <taxon>Leishmaniinae</taxon>
        <taxon>Leishmania</taxon>
        <taxon>lizard Leishmania</taxon>
    </lineage>
</organism>
<keyword evidence="1" id="KW-1133">Transmembrane helix</keyword>